<evidence type="ECO:0000313" key="2">
    <source>
        <dbReference type="Proteomes" id="UP001143856"/>
    </source>
</evidence>
<organism evidence="1 2">
    <name type="scientific">Xylaria curta</name>
    <dbReference type="NCBI Taxonomy" id="42375"/>
    <lineage>
        <taxon>Eukaryota</taxon>
        <taxon>Fungi</taxon>
        <taxon>Dikarya</taxon>
        <taxon>Ascomycota</taxon>
        <taxon>Pezizomycotina</taxon>
        <taxon>Sordariomycetes</taxon>
        <taxon>Xylariomycetidae</taxon>
        <taxon>Xylariales</taxon>
        <taxon>Xylariaceae</taxon>
        <taxon>Xylaria</taxon>
    </lineage>
</organism>
<protein>
    <submittedName>
        <fullName evidence="1">Uncharacterized protein</fullName>
    </submittedName>
</protein>
<evidence type="ECO:0000313" key="1">
    <source>
        <dbReference type="EMBL" id="KAJ2985062.1"/>
    </source>
</evidence>
<accession>A0ACC1P063</accession>
<comment type="caution">
    <text evidence="1">The sequence shown here is derived from an EMBL/GenBank/DDBJ whole genome shotgun (WGS) entry which is preliminary data.</text>
</comment>
<gene>
    <name evidence="1" type="ORF">NUW58_g5735</name>
</gene>
<sequence length="246" mass="27518">MCPGPSYPGGGRWSRLTPLEGCDWITDLAFEWMGIRKGFQTFPDSGTSGFRRICKSLRRLPALKNLWIISSGPVVGDASVFAAMSAKARKSLRYVRIGSSAWRIRRDWNSDAVVLEALDAWEDEVEGPEFFHVPAPLPNYYQYLIENLGCVTGEKTKTGLHARQRNLYTLEKELGSYLLMARRPTDHFRGEPIEIYVEGFGIGEEAAIDTRRQARPEPTQQSVEAGLSGSGEDSNVAAKIYRELQA</sequence>
<proteinExistence type="predicted"/>
<dbReference type="EMBL" id="JAPDGR010001172">
    <property type="protein sequence ID" value="KAJ2985062.1"/>
    <property type="molecule type" value="Genomic_DNA"/>
</dbReference>
<reference evidence="1" key="1">
    <citation type="submission" date="2022-10" db="EMBL/GenBank/DDBJ databases">
        <title>Genome Sequence of Xylaria curta.</title>
        <authorList>
            <person name="Buettner E."/>
        </authorList>
    </citation>
    <scope>NUCLEOTIDE SEQUENCE</scope>
    <source>
        <strain evidence="1">Babe10</strain>
    </source>
</reference>
<keyword evidence="2" id="KW-1185">Reference proteome</keyword>
<name>A0ACC1P063_9PEZI</name>
<dbReference type="Proteomes" id="UP001143856">
    <property type="component" value="Unassembled WGS sequence"/>
</dbReference>